<sequence length="16" mass="1780">MHANTPAFPLISASHW</sequence>
<accession>A0A0A9GQQ4</accession>
<reference evidence="1" key="1">
    <citation type="submission" date="2014-09" db="EMBL/GenBank/DDBJ databases">
        <authorList>
            <person name="Magalhaes I.L.F."/>
            <person name="Oliveira U."/>
            <person name="Santos F.R."/>
            <person name="Vidigal T.H.D.A."/>
            <person name="Brescovit A.D."/>
            <person name="Santos A.J."/>
        </authorList>
    </citation>
    <scope>NUCLEOTIDE SEQUENCE</scope>
    <source>
        <tissue evidence="1">Shoot tissue taken approximately 20 cm above the soil surface</tissue>
    </source>
</reference>
<proteinExistence type="predicted"/>
<evidence type="ECO:0000313" key="1">
    <source>
        <dbReference type="EMBL" id="JAE23003.1"/>
    </source>
</evidence>
<organism evidence="1">
    <name type="scientific">Arundo donax</name>
    <name type="common">Giant reed</name>
    <name type="synonym">Donax arundinaceus</name>
    <dbReference type="NCBI Taxonomy" id="35708"/>
    <lineage>
        <taxon>Eukaryota</taxon>
        <taxon>Viridiplantae</taxon>
        <taxon>Streptophyta</taxon>
        <taxon>Embryophyta</taxon>
        <taxon>Tracheophyta</taxon>
        <taxon>Spermatophyta</taxon>
        <taxon>Magnoliopsida</taxon>
        <taxon>Liliopsida</taxon>
        <taxon>Poales</taxon>
        <taxon>Poaceae</taxon>
        <taxon>PACMAD clade</taxon>
        <taxon>Arundinoideae</taxon>
        <taxon>Arundineae</taxon>
        <taxon>Arundo</taxon>
    </lineage>
</organism>
<dbReference type="AlphaFoldDB" id="A0A0A9GQQ4"/>
<name>A0A0A9GQQ4_ARUDO</name>
<protein>
    <submittedName>
        <fullName evidence="1">Uncharacterized protein</fullName>
    </submittedName>
</protein>
<reference evidence="1" key="2">
    <citation type="journal article" date="2015" name="Data Brief">
        <title>Shoot transcriptome of the giant reed, Arundo donax.</title>
        <authorList>
            <person name="Barrero R.A."/>
            <person name="Guerrero F.D."/>
            <person name="Moolhuijzen P."/>
            <person name="Goolsby J.A."/>
            <person name="Tidwell J."/>
            <person name="Bellgard S.E."/>
            <person name="Bellgard M.I."/>
        </authorList>
    </citation>
    <scope>NUCLEOTIDE SEQUENCE</scope>
    <source>
        <tissue evidence="1">Shoot tissue taken approximately 20 cm above the soil surface</tissue>
    </source>
</reference>
<dbReference type="EMBL" id="GBRH01174893">
    <property type="protein sequence ID" value="JAE23003.1"/>
    <property type="molecule type" value="Transcribed_RNA"/>
</dbReference>